<dbReference type="AlphaFoldDB" id="W2KFV2"/>
<name>W2KFV2_PHYNI</name>
<gene>
    <name evidence="1" type="ORF">L917_16119</name>
</gene>
<organism evidence="1">
    <name type="scientific">Phytophthora nicotianae</name>
    <name type="common">Potato buckeye rot agent</name>
    <name type="synonym">Phytophthora parasitica</name>
    <dbReference type="NCBI Taxonomy" id="4792"/>
    <lineage>
        <taxon>Eukaryota</taxon>
        <taxon>Sar</taxon>
        <taxon>Stramenopiles</taxon>
        <taxon>Oomycota</taxon>
        <taxon>Peronosporomycetes</taxon>
        <taxon>Peronosporales</taxon>
        <taxon>Peronosporaceae</taxon>
        <taxon>Phytophthora</taxon>
    </lineage>
</organism>
<dbReference type="Proteomes" id="UP000054423">
    <property type="component" value="Unassembled WGS sequence"/>
</dbReference>
<accession>W2KFV2</accession>
<evidence type="ECO:0000313" key="1">
    <source>
        <dbReference type="EMBL" id="ETL84003.1"/>
    </source>
</evidence>
<protein>
    <submittedName>
        <fullName evidence="1">Uncharacterized protein</fullName>
    </submittedName>
</protein>
<proteinExistence type="predicted"/>
<reference evidence="1" key="1">
    <citation type="submission" date="2013-11" db="EMBL/GenBank/DDBJ databases">
        <title>The Genome Sequence of Phytophthora parasitica CHvinca01.</title>
        <authorList>
            <consortium name="The Broad Institute Genomics Platform"/>
            <person name="Russ C."/>
            <person name="Tyler B."/>
            <person name="Panabieres F."/>
            <person name="Shan W."/>
            <person name="Tripathy S."/>
            <person name="Grunwald N."/>
            <person name="Machado M."/>
            <person name="Johnson C.S."/>
            <person name="Arredondo F."/>
            <person name="Hong C."/>
            <person name="Coffey M."/>
            <person name="Young S.K."/>
            <person name="Zeng Q."/>
            <person name="Gargeya S."/>
            <person name="Fitzgerald M."/>
            <person name="Abouelleil A."/>
            <person name="Alvarado L."/>
            <person name="Chapman S.B."/>
            <person name="Gainer-Dewar J."/>
            <person name="Goldberg J."/>
            <person name="Griggs A."/>
            <person name="Gujja S."/>
            <person name="Hansen M."/>
            <person name="Howarth C."/>
            <person name="Imamovic A."/>
            <person name="Ireland A."/>
            <person name="Larimer J."/>
            <person name="McCowan C."/>
            <person name="Murphy C."/>
            <person name="Pearson M."/>
            <person name="Poon T.W."/>
            <person name="Priest M."/>
            <person name="Roberts A."/>
            <person name="Saif S."/>
            <person name="Shea T."/>
            <person name="Sykes S."/>
            <person name="Wortman J."/>
            <person name="Nusbaum C."/>
            <person name="Birren B."/>
        </authorList>
    </citation>
    <scope>NUCLEOTIDE SEQUENCE [LARGE SCALE GENOMIC DNA]</scope>
    <source>
        <strain evidence="1">CHvinca01</strain>
    </source>
</reference>
<sequence length="95" mass="10406">MSTALDIHVDYAIAAHSFKSSCESERELKVEEERAKLAVVEEGLDLLDIANQIIRALMMRLAMGVELAAQPSVMFLDESACGKDANSAYTMKCLP</sequence>
<dbReference type="OrthoDB" id="123181at2759"/>
<dbReference type="EMBL" id="KI681916">
    <property type="protein sequence ID" value="ETL84003.1"/>
    <property type="molecule type" value="Genomic_DNA"/>
</dbReference>